<dbReference type="InterPro" id="IPR002470">
    <property type="entry name" value="Peptidase_S9A"/>
</dbReference>
<sequence length="597" mass="67132">MKPNIPLSVWASMLENYDVLRYYSFRQAHTPAVAEDGTLYFVSDISGKPEIWYIPREHAFPVQLTFLDGYVSAIKPWAKGLVFQFDPDGSEEHRLMCVGGGGDLSSLSGEPKKGVIYRLGGASANMLSYASNKRSAPFFDSYVSIGGREELVFEYDGTTQPHGFSADGRLLLVSVSITNLDNDVYVVDLERRVSKKLFEHSDEALTVEPTWGPDGLVYTCTNMGDEFMQPVVFDPSTGRVSWLSRESWDAEHIAVSDEGLIAYTRNKEGYSELHIMDSTRKEVFSKGFEGTVSELVFAPGVLYFTYSGWDTNTNIHALDLPSFSVRRVTNASRGYLGTVIRPSLEAYESYDGLRIPMFVYTPARGGDGATQPYPVIAYVHGGPESQKRVDYDGQIQFFLSQGYAVITPNVRGSTGYGKSYTHLDDVRRRLDSVKDLAWLVKWIEADPRFDETRVCVMGRSYGGYMVLAALAFYPELWRCGVEAVGIANLETFLRNTSVWRRKLREAEYGSLEKDLDFLRKASPLNQAHRIRAPLLIQHGSNDPRVPLSESKAIVERIRAQGGTAELVVFEDEGHIIQNIQNRLKWATTLRDFLKKYL</sequence>
<dbReference type="EMBL" id="NEXK01000032">
    <property type="protein sequence ID" value="PSN97014.1"/>
    <property type="molecule type" value="Genomic_DNA"/>
</dbReference>
<gene>
    <name evidence="4" type="ORF">B9Q09_01640</name>
</gene>
<proteinExistence type="predicted"/>
<keyword evidence="2" id="KW-0720">Serine protease</keyword>
<dbReference type="SUPFAM" id="SSF69304">
    <property type="entry name" value="Tricorn protease N-terminal domain"/>
    <property type="match status" value="1"/>
</dbReference>
<dbReference type="InterPro" id="IPR029058">
    <property type="entry name" value="AB_hydrolase_fold"/>
</dbReference>
<keyword evidence="2" id="KW-0645">Protease</keyword>
<dbReference type="Gene3D" id="2.120.10.30">
    <property type="entry name" value="TolB, C-terminal domain"/>
    <property type="match status" value="1"/>
</dbReference>
<dbReference type="Pfam" id="PF00326">
    <property type="entry name" value="Peptidase_S9"/>
    <property type="match status" value="1"/>
</dbReference>
<dbReference type="PANTHER" id="PTHR42776">
    <property type="entry name" value="SERINE PEPTIDASE S9 FAMILY MEMBER"/>
    <property type="match status" value="1"/>
</dbReference>
<dbReference type="Proteomes" id="UP000240681">
    <property type="component" value="Unassembled WGS sequence"/>
</dbReference>
<protein>
    <recommendedName>
        <fullName evidence="3">Peptidase S9 prolyl oligopeptidase catalytic domain-containing protein</fullName>
    </recommendedName>
</protein>
<dbReference type="GO" id="GO:0006508">
    <property type="term" value="P:proteolysis"/>
    <property type="evidence" value="ECO:0007669"/>
    <property type="project" value="InterPro"/>
</dbReference>
<comment type="caution">
    <text evidence="4">The sequence shown here is derived from an EMBL/GenBank/DDBJ whole genome shotgun (WGS) entry which is preliminary data.</text>
</comment>
<keyword evidence="1" id="KW-0378">Hydrolase</keyword>
<name>A0A2R6BEE1_9ARCH</name>
<evidence type="ECO:0000313" key="5">
    <source>
        <dbReference type="Proteomes" id="UP000240681"/>
    </source>
</evidence>
<evidence type="ECO:0000259" key="3">
    <source>
        <dbReference type="Pfam" id="PF00326"/>
    </source>
</evidence>
<accession>A0A2R6BEE1</accession>
<evidence type="ECO:0000256" key="2">
    <source>
        <dbReference type="ARBA" id="ARBA00022825"/>
    </source>
</evidence>
<dbReference type="InterPro" id="IPR011659">
    <property type="entry name" value="WD40"/>
</dbReference>
<dbReference type="SUPFAM" id="SSF53474">
    <property type="entry name" value="alpha/beta-Hydrolases"/>
    <property type="match status" value="1"/>
</dbReference>
<reference evidence="4 5" key="1">
    <citation type="submission" date="2017-04" db="EMBL/GenBank/DDBJ databases">
        <title>Novel microbial lineages endemic to geothermal iron-oxide mats fill important gaps in the evolutionary history of Archaea.</title>
        <authorList>
            <person name="Jay Z.J."/>
            <person name="Beam J.P."/>
            <person name="Dlakic M."/>
            <person name="Rusch D.B."/>
            <person name="Kozubal M.A."/>
            <person name="Inskeep W.P."/>
        </authorList>
    </citation>
    <scope>NUCLEOTIDE SEQUENCE [LARGE SCALE GENOMIC DNA]</scope>
    <source>
        <strain evidence="4">ECH_B_SAG-C16</strain>
    </source>
</reference>
<dbReference type="GO" id="GO:0004252">
    <property type="term" value="F:serine-type endopeptidase activity"/>
    <property type="evidence" value="ECO:0007669"/>
    <property type="project" value="InterPro"/>
</dbReference>
<dbReference type="Pfam" id="PF07676">
    <property type="entry name" value="PD40"/>
    <property type="match status" value="1"/>
</dbReference>
<feature type="domain" description="Peptidase S9 prolyl oligopeptidase catalytic" evidence="3">
    <location>
        <begin position="391"/>
        <end position="597"/>
    </location>
</feature>
<evidence type="ECO:0000256" key="1">
    <source>
        <dbReference type="ARBA" id="ARBA00022801"/>
    </source>
</evidence>
<dbReference type="InterPro" id="IPR001375">
    <property type="entry name" value="Peptidase_S9_cat"/>
</dbReference>
<dbReference type="PRINTS" id="PR00862">
    <property type="entry name" value="PROLIGOPTASE"/>
</dbReference>
<organism evidence="4 5">
    <name type="scientific">Candidatus Marsarchaeota G2 archaeon ECH_B_SAG-C16</name>
    <dbReference type="NCBI Taxonomy" id="1978163"/>
    <lineage>
        <taxon>Archaea</taxon>
        <taxon>Candidatus Marsarchaeota</taxon>
        <taxon>Candidatus Marsarchaeota group 2</taxon>
    </lineage>
</organism>
<dbReference type="Gene3D" id="3.40.50.1820">
    <property type="entry name" value="alpha/beta hydrolase"/>
    <property type="match status" value="1"/>
</dbReference>
<evidence type="ECO:0000313" key="4">
    <source>
        <dbReference type="EMBL" id="PSN97014.1"/>
    </source>
</evidence>
<dbReference type="PANTHER" id="PTHR42776:SF27">
    <property type="entry name" value="DIPEPTIDYL PEPTIDASE FAMILY MEMBER 6"/>
    <property type="match status" value="1"/>
</dbReference>
<dbReference type="InterPro" id="IPR011042">
    <property type="entry name" value="6-blade_b-propeller_TolB-like"/>
</dbReference>
<dbReference type="AlphaFoldDB" id="A0A2R6BEE1"/>